<feature type="transmembrane region" description="Helical" evidence="1">
    <location>
        <begin position="473"/>
        <end position="493"/>
    </location>
</feature>
<feature type="transmembrane region" description="Helical" evidence="1">
    <location>
        <begin position="58"/>
        <end position="77"/>
    </location>
</feature>
<dbReference type="Pfam" id="PF01433">
    <property type="entry name" value="Peptidase_M1"/>
    <property type="match status" value="1"/>
</dbReference>
<feature type="transmembrane region" description="Helical" evidence="1">
    <location>
        <begin position="172"/>
        <end position="193"/>
    </location>
</feature>
<dbReference type="InterPro" id="IPR014782">
    <property type="entry name" value="Peptidase_M1_dom"/>
</dbReference>
<proteinExistence type="predicted"/>
<keyword evidence="1" id="KW-1133">Transmembrane helix</keyword>
<dbReference type="Proteomes" id="UP001172082">
    <property type="component" value="Unassembled WGS sequence"/>
</dbReference>
<dbReference type="SUPFAM" id="SSF55486">
    <property type="entry name" value="Metalloproteases ('zincins'), catalytic domain"/>
    <property type="match status" value="1"/>
</dbReference>
<dbReference type="EMBL" id="JAUJEA010000019">
    <property type="protein sequence ID" value="MDN5205499.1"/>
    <property type="molecule type" value="Genomic_DNA"/>
</dbReference>
<keyword evidence="1" id="KW-0472">Membrane</keyword>
<feature type="transmembrane region" description="Helical" evidence="1">
    <location>
        <begin position="241"/>
        <end position="263"/>
    </location>
</feature>
<feature type="transmembrane region" description="Helical" evidence="1">
    <location>
        <begin position="20"/>
        <end position="38"/>
    </location>
</feature>
<feature type="transmembrane region" description="Helical" evidence="1">
    <location>
        <begin position="528"/>
        <end position="546"/>
    </location>
</feature>
<sequence length="1210" mass="140091">MLFEIFKFEIKYRAKRPDTYIYFVALFLYSIVAVDFLFEGELDPLKRNAPIVIARTMGIVSALFMMITSMIMGVSVLRDFDHQMESLMFINPIKKRDYLLGRFLGSFAVLIFIFSGLLFGMVLGDLMPWLDPDKMLPFNFWHYLQPFLYLILPTLFFGGAIFFVSGALSRKLIVVYTQGFFFLVVYLLAINLARNSDDLFLTALLEPFTFQTVRITTQFWTVVERNSLMLPMDGVLLYNRLTWMAVGIIALVIGHYGFSFHVIKGKALKKQLKASSHDQNIAIQHSNSIQIPTFNVHYSILANIRQLMQQALFTFKSIIKEVPFWTIVLCGIGILLISSFNLGTFFGVDSYPTTYILVGELVELTIIFFLSIIVFYSGELVWKERDVKVSGIHDALPISDFTNLAGKFIGLVLTYAILILAMILAGIIFQTSKGYYHYELDVYFTGFFVEVFPFLFLLAILCFFIQSLVNHKFIGHLVVVIFIFSATILLKVLGLDHGLYTFGGADLGRYSDMNGYGHFIEPYLWFKVYWIAISIVLFIIAIIFSIRGTETRFITRWKLSKPRLNRSLLRLGVVVVIIFTLSGCYIFYNTNILNGYATQATQNAYRADYEKKLKHFEYLPQPKIVDVNLTLELYPYERDYSVEGYYVLTNTHSMPIDEIHIQKLPNDQVALEYLNFDRGARFNNEYEEYGYKIFEFNKALQPGDSVKVAFKQTYTTTGFTESSNTHIVYNGTFFDNFHFPTLGYLEDIALEDDDVRKEHGLNPKIRRAKIDDPIAVLSGRSDGDGEEINFEMIIGTDSGQIAIAPGYLQKEWVEGDRKYFHYKMDKPMSNFYSVVSARYEVMRDQWTPAHDSLGNPVNLEIYYHRGHEYNLDRMMKGMKKSLDYFSKHFSPYQYRQMRILETPGYKERAQSFPNTVPFSESLGFILDIDDEHDVDMAFYVTAHEMAHQWWGHQVNPANVQGMSMLSETLAQYSALMVLKQESSEEKIRRFLKTQMNRYLKGRSRERIREMPLALVESGQQYIHYDKGLLNLNAFQDYVSEDSVNIALRRFIRDWDSFHGRKKRKTDRYPTTKDLMGYFRDVTPDSLQYVIEDLFETITLYEFKTTEAIYEKYSKDQYEVNMTLEAMKYRADSNGLESSIGVNDWVDIGIYAEGGNGKDELIYLEKHKITDEVTSLEIVVDQKPTKAGIDPLNKLIDRNTDDNIQTVSEKE</sequence>
<keyword evidence="4" id="KW-1185">Reference proteome</keyword>
<keyword evidence="3" id="KW-0645">Protease</keyword>
<dbReference type="GO" id="GO:0004177">
    <property type="term" value="F:aminopeptidase activity"/>
    <property type="evidence" value="ECO:0007669"/>
    <property type="project" value="UniProtKB-KW"/>
</dbReference>
<keyword evidence="1" id="KW-0812">Transmembrane</keyword>
<evidence type="ECO:0000256" key="1">
    <source>
        <dbReference type="SAM" id="Phobius"/>
    </source>
</evidence>
<feature type="transmembrane region" description="Helical" evidence="1">
    <location>
        <begin position="324"/>
        <end position="348"/>
    </location>
</feature>
<comment type="caution">
    <text evidence="3">The sequence shown here is derived from an EMBL/GenBank/DDBJ whole genome shotgun (WGS) entry which is preliminary data.</text>
</comment>
<reference evidence="3" key="1">
    <citation type="submission" date="2023-06" db="EMBL/GenBank/DDBJ databases">
        <title>Genomic of Parafulvivirga corallium.</title>
        <authorList>
            <person name="Wang G."/>
        </authorList>
    </citation>
    <scope>NUCLEOTIDE SEQUENCE</scope>
    <source>
        <strain evidence="3">BMA10</strain>
    </source>
</reference>
<gene>
    <name evidence="3" type="ORF">QQ008_29215</name>
</gene>
<accession>A0ABT8KZE1</accession>
<evidence type="ECO:0000313" key="4">
    <source>
        <dbReference type="Proteomes" id="UP001172082"/>
    </source>
</evidence>
<name>A0ABT8KZE1_9BACT</name>
<dbReference type="RefSeq" id="WP_346755521.1">
    <property type="nucleotide sequence ID" value="NZ_JAUJEA010000019.1"/>
</dbReference>
<keyword evidence="3" id="KW-0378">Hydrolase</keyword>
<protein>
    <submittedName>
        <fullName evidence="3">M1 family aminopeptidase</fullName>
    </submittedName>
</protein>
<dbReference type="Gene3D" id="1.10.390.10">
    <property type="entry name" value="Neutral Protease Domain 2"/>
    <property type="match status" value="1"/>
</dbReference>
<keyword evidence="3" id="KW-0031">Aminopeptidase</keyword>
<feature type="transmembrane region" description="Helical" evidence="1">
    <location>
        <begin position="567"/>
        <end position="588"/>
    </location>
</feature>
<feature type="transmembrane region" description="Helical" evidence="1">
    <location>
        <begin position="143"/>
        <end position="165"/>
    </location>
</feature>
<organism evidence="3 4">
    <name type="scientific">Splendidivirga corallicola</name>
    <dbReference type="NCBI Taxonomy" id="3051826"/>
    <lineage>
        <taxon>Bacteria</taxon>
        <taxon>Pseudomonadati</taxon>
        <taxon>Bacteroidota</taxon>
        <taxon>Cytophagia</taxon>
        <taxon>Cytophagales</taxon>
        <taxon>Splendidivirgaceae</taxon>
        <taxon>Splendidivirga</taxon>
    </lineage>
</organism>
<feature type="transmembrane region" description="Helical" evidence="1">
    <location>
        <begin position="442"/>
        <end position="466"/>
    </location>
</feature>
<feature type="domain" description="Peptidase M1 membrane alanine aminopeptidase" evidence="2">
    <location>
        <begin position="876"/>
        <end position="1055"/>
    </location>
</feature>
<feature type="transmembrane region" description="Helical" evidence="1">
    <location>
        <begin position="354"/>
        <end position="376"/>
    </location>
</feature>
<feature type="transmembrane region" description="Helical" evidence="1">
    <location>
        <begin position="98"/>
        <end position="123"/>
    </location>
</feature>
<evidence type="ECO:0000313" key="3">
    <source>
        <dbReference type="EMBL" id="MDN5205499.1"/>
    </source>
</evidence>
<feature type="transmembrane region" description="Helical" evidence="1">
    <location>
        <begin position="408"/>
        <end position="430"/>
    </location>
</feature>
<evidence type="ECO:0000259" key="2">
    <source>
        <dbReference type="Pfam" id="PF01433"/>
    </source>
</evidence>
<dbReference type="InterPro" id="IPR027268">
    <property type="entry name" value="Peptidase_M4/M1_CTD_sf"/>
</dbReference>